<dbReference type="AlphaFoldDB" id="A0A845S5E6"/>
<dbReference type="CDD" id="cd04881">
    <property type="entry name" value="ACT_HSDH-Hom"/>
    <property type="match status" value="1"/>
</dbReference>
<dbReference type="EC" id="1.1.1.3" evidence="4"/>
<dbReference type="EMBL" id="RGOB01000065">
    <property type="protein sequence ID" value="NCU53210.1"/>
    <property type="molecule type" value="Genomic_DNA"/>
</dbReference>
<evidence type="ECO:0000256" key="9">
    <source>
        <dbReference type="ARBA" id="ARBA00023002"/>
    </source>
</evidence>
<dbReference type="PROSITE" id="PS51671">
    <property type="entry name" value="ACT"/>
    <property type="match status" value="1"/>
</dbReference>
<keyword evidence="9" id="KW-0560">Oxidoreductase</keyword>
<dbReference type="InterPro" id="IPR045865">
    <property type="entry name" value="ACT-like_dom_sf"/>
</dbReference>
<dbReference type="NCBIfam" id="NF004976">
    <property type="entry name" value="PRK06349.1"/>
    <property type="match status" value="1"/>
</dbReference>
<dbReference type="GO" id="GO:0004412">
    <property type="term" value="F:homoserine dehydrogenase activity"/>
    <property type="evidence" value="ECO:0007669"/>
    <property type="project" value="UniProtKB-EC"/>
</dbReference>
<evidence type="ECO:0000259" key="14">
    <source>
        <dbReference type="PROSITE" id="PS51671"/>
    </source>
</evidence>
<accession>A0A845S5E6</accession>
<evidence type="ECO:0000313" key="17">
    <source>
        <dbReference type="Proteomes" id="UP000572953"/>
    </source>
</evidence>
<feature type="binding site" evidence="12">
    <location>
        <begin position="12"/>
        <end position="19"/>
    </location>
    <ligand>
        <name>NADP(+)</name>
        <dbReference type="ChEBI" id="CHEBI:58349"/>
    </ligand>
</feature>
<evidence type="ECO:0000313" key="16">
    <source>
        <dbReference type="EMBL" id="NCU62880.1"/>
    </source>
</evidence>
<keyword evidence="7" id="KW-0791">Threonine biosynthesis</keyword>
<feature type="domain" description="ACT" evidence="14">
    <location>
        <begin position="353"/>
        <end position="429"/>
    </location>
</feature>
<evidence type="ECO:0000256" key="4">
    <source>
        <dbReference type="ARBA" id="ARBA00013213"/>
    </source>
</evidence>
<dbReference type="PANTHER" id="PTHR43331:SF1">
    <property type="entry name" value="HOMOSERINE DEHYDROGENASE"/>
    <property type="match status" value="1"/>
</dbReference>
<dbReference type="GO" id="GO:0009088">
    <property type="term" value="P:threonine biosynthetic process"/>
    <property type="evidence" value="ECO:0007669"/>
    <property type="project" value="UniProtKB-UniPathway"/>
</dbReference>
<dbReference type="InterPro" id="IPR002912">
    <property type="entry name" value="ACT_dom"/>
</dbReference>
<keyword evidence="8 12" id="KW-0521">NADP</keyword>
<dbReference type="PANTHER" id="PTHR43331">
    <property type="entry name" value="HOMOSERINE DEHYDROGENASE"/>
    <property type="match status" value="1"/>
</dbReference>
<feature type="binding site" evidence="12">
    <location>
        <position position="109"/>
    </location>
    <ligand>
        <name>NADPH</name>
        <dbReference type="ChEBI" id="CHEBI:57783"/>
    </ligand>
</feature>
<dbReference type="Gene3D" id="3.30.360.10">
    <property type="entry name" value="Dihydrodipicolinate Reductase, domain 2"/>
    <property type="match status" value="1"/>
</dbReference>
<evidence type="ECO:0000256" key="7">
    <source>
        <dbReference type="ARBA" id="ARBA00022697"/>
    </source>
</evidence>
<dbReference type="GO" id="GO:0050661">
    <property type="term" value="F:NADP binding"/>
    <property type="evidence" value="ECO:0007669"/>
    <property type="project" value="InterPro"/>
</dbReference>
<evidence type="ECO:0000256" key="8">
    <source>
        <dbReference type="ARBA" id="ARBA00022857"/>
    </source>
</evidence>
<dbReference type="InterPro" id="IPR016204">
    <property type="entry name" value="HDH"/>
</dbReference>
<reference evidence="16 17" key="1">
    <citation type="submission" date="2018-10" db="EMBL/GenBank/DDBJ databases">
        <title>Iterative Subtractive Binning of Freshwater Chronoseries Metagenomes Recovers Nearly Complete Genomes from over Four Hundred Novel Species.</title>
        <authorList>
            <person name="Rodriguez-R L.M."/>
            <person name="Tsementzi D."/>
            <person name="Luo C."/>
            <person name="Konstantinidis K.T."/>
        </authorList>
    </citation>
    <scope>NUCLEOTIDE SEQUENCE [LARGE SCALE GENOMIC DNA]</scope>
    <source>
        <strain evidence="16">WB7_2B_003</strain>
        <strain evidence="15">WB8_2A_004</strain>
    </source>
</reference>
<dbReference type="EMBL" id="RGGN01000055">
    <property type="protein sequence ID" value="NCU62880.1"/>
    <property type="molecule type" value="Genomic_DNA"/>
</dbReference>
<comment type="pathway">
    <text evidence="2">Amino-acid biosynthesis; L-methionine biosynthesis via de novo pathway; L-homoserine from L-aspartate: step 3/3.</text>
</comment>
<dbReference type="Pfam" id="PF00742">
    <property type="entry name" value="Homoserine_dh"/>
    <property type="match status" value="1"/>
</dbReference>
<evidence type="ECO:0000256" key="3">
    <source>
        <dbReference type="ARBA" id="ARBA00006753"/>
    </source>
</evidence>
<dbReference type="Gene3D" id="3.30.70.260">
    <property type="match status" value="1"/>
</dbReference>
<comment type="pathway">
    <text evidence="1">Amino-acid biosynthesis; L-threonine biosynthesis; L-threonine from L-aspartate: step 3/5.</text>
</comment>
<evidence type="ECO:0000256" key="2">
    <source>
        <dbReference type="ARBA" id="ARBA00005062"/>
    </source>
</evidence>
<dbReference type="SUPFAM" id="SSF55021">
    <property type="entry name" value="ACT-like"/>
    <property type="match status" value="1"/>
</dbReference>
<evidence type="ECO:0000256" key="1">
    <source>
        <dbReference type="ARBA" id="ARBA00005056"/>
    </source>
</evidence>
<dbReference type="Pfam" id="PF01842">
    <property type="entry name" value="ACT"/>
    <property type="match status" value="1"/>
</dbReference>
<dbReference type="InterPro" id="IPR005106">
    <property type="entry name" value="Asp/hSer_DH_NAD-bd"/>
</dbReference>
<dbReference type="PROSITE" id="PS01042">
    <property type="entry name" value="HOMOSER_DHGENASE"/>
    <property type="match status" value="1"/>
</dbReference>
<gene>
    <name evidence="16" type="ORF">EBV78_02145</name>
    <name evidence="15" type="ORF">EBX74_02760</name>
</gene>
<dbReference type="SUPFAM" id="SSF55347">
    <property type="entry name" value="Glyceraldehyde-3-phosphate dehydrogenase-like, C-terminal domain"/>
    <property type="match status" value="1"/>
</dbReference>
<keyword evidence="6" id="KW-0028">Amino-acid biosynthesis</keyword>
<dbReference type="Gene3D" id="3.40.50.720">
    <property type="entry name" value="NAD(P)-binding Rossmann-like Domain"/>
    <property type="match status" value="1"/>
</dbReference>
<protein>
    <recommendedName>
        <fullName evidence="5">Homoserine dehydrogenase</fullName>
        <ecNumber evidence="4">1.1.1.3</ecNumber>
    </recommendedName>
</protein>
<keyword evidence="10" id="KW-0486">Methionine biosynthesis</keyword>
<sequence>MNFKDNYNIAIVGLGNIGSEVYRHLVKNKKVIEKNTNSTYQIKYISAKKISKKRGFSIPKKMWVKNPLSLVKKDDVDIIIELIGGPDGVAKKLVFAALNNNKHVVTANKALIFKHGNELAKIAEKNSVNLLFEASVGGGIPIIKSIKESLVGNKLFHIYGILNGTTNFILTEIERTKKSFKEILLNAQKLGYAETNPKLDLNGDDVKSKISILSALCFKTKIINKSFLTEGIEQIDLEDVEYANKFKYKIKLLGISEIIDNKIKQRVHPCLISKDSDLAKISGAHNAIMVEGNPVGKIVYQGLGAGKGPTTSSIVSDLNSILKGNITLPFGFNFSDAKEFKMFDFDDHICKFYLRIVVKDKPGVLSKITSVLSKHKISIQSILQQPFSNLKYANLVIITHNAKEKNMKLALKKISKEKFISKKITMIRIRNEKKL</sequence>
<evidence type="ECO:0000256" key="6">
    <source>
        <dbReference type="ARBA" id="ARBA00022605"/>
    </source>
</evidence>
<dbReference type="FunFam" id="3.30.360.10:FF:000005">
    <property type="entry name" value="Homoserine dehydrogenase"/>
    <property type="match status" value="1"/>
</dbReference>
<feature type="binding site" evidence="12">
    <location>
        <position position="194"/>
    </location>
    <ligand>
        <name>L-homoserine</name>
        <dbReference type="ChEBI" id="CHEBI:57476"/>
    </ligand>
</feature>
<evidence type="ECO:0000313" key="15">
    <source>
        <dbReference type="EMBL" id="NCU53210.1"/>
    </source>
</evidence>
<evidence type="ECO:0000256" key="11">
    <source>
        <dbReference type="PIRSR" id="PIRSR000098-1"/>
    </source>
</evidence>
<organism evidence="16 17">
    <name type="scientific">Candidatus Fonsibacter lacus</name>
    <dbReference type="NCBI Taxonomy" id="2576439"/>
    <lineage>
        <taxon>Bacteria</taxon>
        <taxon>Pseudomonadati</taxon>
        <taxon>Pseudomonadota</taxon>
        <taxon>Alphaproteobacteria</taxon>
        <taxon>Candidatus Pelagibacterales</taxon>
        <taxon>Candidatus Pelagibacterales incertae sedis</taxon>
        <taxon>Candidatus Fonsibacter</taxon>
    </lineage>
</organism>
<dbReference type="SUPFAM" id="SSF51735">
    <property type="entry name" value="NAD(P)-binding Rossmann-fold domains"/>
    <property type="match status" value="1"/>
</dbReference>
<name>A0A845S5E6_9PROT</name>
<evidence type="ECO:0000256" key="5">
    <source>
        <dbReference type="ARBA" id="ARBA00013376"/>
    </source>
</evidence>
<evidence type="ECO:0000256" key="13">
    <source>
        <dbReference type="RuleBase" id="RU004171"/>
    </source>
</evidence>
<comment type="similarity">
    <text evidence="3 13">Belongs to the homoserine dehydrogenase family.</text>
</comment>
<dbReference type="Proteomes" id="UP000572953">
    <property type="component" value="Unassembled WGS sequence"/>
</dbReference>
<dbReference type="PIRSF" id="PIRSF000098">
    <property type="entry name" value="Homoser_dehydrog"/>
    <property type="match status" value="1"/>
</dbReference>
<dbReference type="UniPathway" id="UPA00050">
    <property type="reaction ID" value="UER00063"/>
</dbReference>
<proteinExistence type="inferred from homology"/>
<feature type="active site" description="Proton donor" evidence="11">
    <location>
        <position position="209"/>
    </location>
</feature>
<dbReference type="InterPro" id="IPR019811">
    <property type="entry name" value="HDH_CS"/>
</dbReference>
<dbReference type="InterPro" id="IPR036291">
    <property type="entry name" value="NAD(P)-bd_dom_sf"/>
</dbReference>
<dbReference type="GO" id="GO:0009086">
    <property type="term" value="P:methionine biosynthetic process"/>
    <property type="evidence" value="ECO:0007669"/>
    <property type="project" value="UniProtKB-KW"/>
</dbReference>
<comment type="caution">
    <text evidence="16">The sequence shown here is derived from an EMBL/GenBank/DDBJ whole genome shotgun (WGS) entry which is preliminary data.</text>
</comment>
<dbReference type="Proteomes" id="UP000747791">
    <property type="component" value="Unassembled WGS sequence"/>
</dbReference>
<dbReference type="Pfam" id="PF03447">
    <property type="entry name" value="NAD_binding_3"/>
    <property type="match status" value="1"/>
</dbReference>
<dbReference type="InterPro" id="IPR001342">
    <property type="entry name" value="HDH_cat"/>
</dbReference>
<evidence type="ECO:0000256" key="10">
    <source>
        <dbReference type="ARBA" id="ARBA00023167"/>
    </source>
</evidence>
<dbReference type="UniPathway" id="UPA00051">
    <property type="reaction ID" value="UER00465"/>
</dbReference>
<evidence type="ECO:0000256" key="12">
    <source>
        <dbReference type="PIRSR" id="PIRSR000098-2"/>
    </source>
</evidence>